<evidence type="ECO:0000313" key="2">
    <source>
        <dbReference type="EMBL" id="GHO85714.1"/>
    </source>
</evidence>
<dbReference type="InterPro" id="IPR004843">
    <property type="entry name" value="Calcineurin-like_PHP"/>
</dbReference>
<name>A0ABQ3VJ66_9CHLR</name>
<dbReference type="Gene3D" id="3.60.21.10">
    <property type="match status" value="1"/>
</dbReference>
<feature type="domain" description="Calcineurin-like phosphoesterase" evidence="1">
    <location>
        <begin position="1"/>
        <end position="221"/>
    </location>
</feature>
<comment type="caution">
    <text evidence="2">The sequence shown here is derived from an EMBL/GenBank/DDBJ whole genome shotgun (WGS) entry which is preliminary data.</text>
</comment>
<evidence type="ECO:0000259" key="1">
    <source>
        <dbReference type="Pfam" id="PF00149"/>
    </source>
</evidence>
<dbReference type="InterPro" id="IPR029052">
    <property type="entry name" value="Metallo-depent_PP-like"/>
</dbReference>
<dbReference type="RefSeq" id="WP_201363355.1">
    <property type="nucleotide sequence ID" value="NZ_BNJJ01000010.1"/>
</dbReference>
<keyword evidence="3" id="KW-1185">Reference proteome</keyword>
<sequence length="296" mass="33350">MNIAFFGDTHGQVYHLLAAVLTWQKRTDTALDMVIQIGDFGAERLEKMTQNIDVFLRYTANNPAEFDFLRVLYAQNQLANHLREKRQQIQQPIYFLRGDHDEAVWLLQLSQDKQDKTIPVDSFDLFHYIPDGTIIHCGGMRLAFFGGVEHPERGKEGTEHDPTAFNTLLFTKRDEVDVLITHEPPYGSSTGFYGQTQGSSQVSKLIETIQPRYHVAGHLHTMIGPKQYGPTTSLGLNQLGGLLKPGQRETLHTLQQGTMALLNTDTGVLEFVTGDWLAEFNQECEAVVEPLAACLY</sequence>
<dbReference type="Pfam" id="PF00149">
    <property type="entry name" value="Metallophos"/>
    <property type="match status" value="1"/>
</dbReference>
<dbReference type="EMBL" id="BNJJ01000010">
    <property type="protein sequence ID" value="GHO85714.1"/>
    <property type="molecule type" value="Genomic_DNA"/>
</dbReference>
<organism evidence="2 3">
    <name type="scientific">Dictyobacter formicarum</name>
    <dbReference type="NCBI Taxonomy" id="2778368"/>
    <lineage>
        <taxon>Bacteria</taxon>
        <taxon>Bacillati</taxon>
        <taxon>Chloroflexota</taxon>
        <taxon>Ktedonobacteria</taxon>
        <taxon>Ktedonobacterales</taxon>
        <taxon>Dictyobacteraceae</taxon>
        <taxon>Dictyobacter</taxon>
    </lineage>
</organism>
<gene>
    <name evidence="2" type="ORF">KSZ_37200</name>
</gene>
<protein>
    <recommendedName>
        <fullName evidence="1">Calcineurin-like phosphoesterase domain-containing protein</fullName>
    </recommendedName>
</protein>
<evidence type="ECO:0000313" key="3">
    <source>
        <dbReference type="Proteomes" id="UP000635565"/>
    </source>
</evidence>
<dbReference type="SUPFAM" id="SSF56300">
    <property type="entry name" value="Metallo-dependent phosphatases"/>
    <property type="match status" value="1"/>
</dbReference>
<proteinExistence type="predicted"/>
<reference evidence="2 3" key="1">
    <citation type="journal article" date="2021" name="Int. J. Syst. Evol. Microbiol.">
        <title>Reticulibacter mediterranei gen. nov., sp. nov., within the new family Reticulibacteraceae fam. nov., and Ktedonospora formicarum gen. nov., sp. nov., Ktedonobacter robiniae sp. nov., Dictyobacter formicarum sp. nov. and Dictyobacter arantiisoli sp. nov., belonging to the class Ktedonobacteria.</title>
        <authorList>
            <person name="Yabe S."/>
            <person name="Zheng Y."/>
            <person name="Wang C.M."/>
            <person name="Sakai Y."/>
            <person name="Abe K."/>
            <person name="Yokota A."/>
            <person name="Donadio S."/>
            <person name="Cavaletti L."/>
            <person name="Monciardini P."/>
        </authorList>
    </citation>
    <scope>NUCLEOTIDE SEQUENCE [LARGE SCALE GENOMIC DNA]</scope>
    <source>
        <strain evidence="2 3">SOSP1-9</strain>
    </source>
</reference>
<accession>A0ABQ3VJ66</accession>
<dbReference type="Proteomes" id="UP000635565">
    <property type="component" value="Unassembled WGS sequence"/>
</dbReference>